<dbReference type="InterPro" id="IPR024079">
    <property type="entry name" value="MetalloPept_cat_dom_sf"/>
</dbReference>
<dbReference type="GO" id="GO:0030198">
    <property type="term" value="P:extracellular matrix organization"/>
    <property type="evidence" value="ECO:0007669"/>
    <property type="project" value="TreeGrafter"/>
</dbReference>
<dbReference type="PROSITE" id="PS00546">
    <property type="entry name" value="CYSTEINE_SWITCH"/>
    <property type="match status" value="1"/>
</dbReference>
<dbReference type="GO" id="GO:0030574">
    <property type="term" value="P:collagen catabolic process"/>
    <property type="evidence" value="ECO:0007669"/>
    <property type="project" value="TreeGrafter"/>
</dbReference>
<accession>A0A834GGN6</accession>
<evidence type="ECO:0000256" key="5">
    <source>
        <dbReference type="ARBA" id="ARBA00022833"/>
    </source>
</evidence>
<dbReference type="PRINTS" id="PR00138">
    <property type="entry name" value="MATRIXIN"/>
</dbReference>
<evidence type="ECO:0000259" key="9">
    <source>
        <dbReference type="SMART" id="SM00235"/>
    </source>
</evidence>
<dbReference type="Pfam" id="PF00413">
    <property type="entry name" value="Peptidase_M10"/>
    <property type="match status" value="1"/>
</dbReference>
<dbReference type="SMART" id="SM00235">
    <property type="entry name" value="ZnMc"/>
    <property type="match status" value="1"/>
</dbReference>
<evidence type="ECO:0000256" key="3">
    <source>
        <dbReference type="ARBA" id="ARBA00022729"/>
    </source>
</evidence>
<comment type="caution">
    <text evidence="10">The sequence shown here is derived from an EMBL/GenBank/DDBJ whole genome shotgun (WGS) entry which is preliminary data.</text>
</comment>
<dbReference type="Pfam" id="PF14111">
    <property type="entry name" value="DUF4283"/>
    <property type="match status" value="1"/>
</dbReference>
<name>A0A834GGN6_RHOSS</name>
<dbReference type="PANTHER" id="PTHR10201">
    <property type="entry name" value="MATRIX METALLOPROTEINASE"/>
    <property type="match status" value="1"/>
</dbReference>
<evidence type="ECO:0000313" key="10">
    <source>
        <dbReference type="EMBL" id="KAF7134757.1"/>
    </source>
</evidence>
<keyword evidence="11" id="KW-1185">Reference proteome</keyword>
<gene>
    <name evidence="10" type="ORF">RHSIM_Rhsim08G0059100</name>
</gene>
<keyword evidence="7" id="KW-0865">Zymogen</keyword>
<dbReference type="AlphaFoldDB" id="A0A834GGN6"/>
<keyword evidence="2 8" id="KW-0479">Metal-binding</keyword>
<feature type="domain" description="Peptidase metallopeptidase" evidence="9">
    <location>
        <begin position="43"/>
        <end position="198"/>
    </location>
</feature>
<feature type="binding site" evidence="8">
    <location>
        <position position="113"/>
    </location>
    <ligand>
        <name>Ca(2+)</name>
        <dbReference type="ChEBI" id="CHEBI:29108"/>
        <label>3</label>
    </ligand>
</feature>
<feature type="binding site" evidence="8">
    <location>
        <position position="105"/>
    </location>
    <ligand>
        <name>Zn(2+)</name>
        <dbReference type="ChEBI" id="CHEBI:29105"/>
        <label>1</label>
    </ligand>
</feature>
<dbReference type="Gene3D" id="3.40.390.10">
    <property type="entry name" value="Collagenase (Catalytic Domain)"/>
    <property type="match status" value="1"/>
</dbReference>
<evidence type="ECO:0000256" key="8">
    <source>
        <dbReference type="PIRSR" id="PIRSR621190-2"/>
    </source>
</evidence>
<keyword evidence="3" id="KW-0732">Signal</keyword>
<dbReference type="GO" id="GO:0004222">
    <property type="term" value="F:metalloendopeptidase activity"/>
    <property type="evidence" value="ECO:0007669"/>
    <property type="project" value="InterPro"/>
</dbReference>
<feature type="binding site" evidence="8">
    <location>
        <position position="120"/>
    </location>
    <ligand>
        <name>Zn(2+)</name>
        <dbReference type="ChEBI" id="CHEBI:29105"/>
        <label>1</label>
    </ligand>
</feature>
<protein>
    <recommendedName>
        <fullName evidence="9">Peptidase metallopeptidase domain-containing protein</fullName>
    </recommendedName>
</protein>
<evidence type="ECO:0000313" key="11">
    <source>
        <dbReference type="Proteomes" id="UP000626092"/>
    </source>
</evidence>
<organism evidence="10 11">
    <name type="scientific">Rhododendron simsii</name>
    <name type="common">Sims's rhododendron</name>
    <dbReference type="NCBI Taxonomy" id="118357"/>
    <lineage>
        <taxon>Eukaryota</taxon>
        <taxon>Viridiplantae</taxon>
        <taxon>Streptophyta</taxon>
        <taxon>Embryophyta</taxon>
        <taxon>Tracheophyta</taxon>
        <taxon>Spermatophyta</taxon>
        <taxon>Magnoliopsida</taxon>
        <taxon>eudicotyledons</taxon>
        <taxon>Gunneridae</taxon>
        <taxon>Pentapetalae</taxon>
        <taxon>asterids</taxon>
        <taxon>Ericales</taxon>
        <taxon>Ericaceae</taxon>
        <taxon>Ericoideae</taxon>
        <taxon>Rhodoreae</taxon>
        <taxon>Rhododendron</taxon>
    </lineage>
</organism>
<keyword evidence="6" id="KW-0482">Metalloprotease</keyword>
<evidence type="ECO:0000256" key="4">
    <source>
        <dbReference type="ARBA" id="ARBA00022801"/>
    </source>
</evidence>
<feature type="binding site" evidence="8">
    <location>
        <position position="130"/>
    </location>
    <ligand>
        <name>Zn(2+)</name>
        <dbReference type="ChEBI" id="CHEBI:29105"/>
        <label>1</label>
    </ligand>
</feature>
<dbReference type="GO" id="GO:0008270">
    <property type="term" value="F:zinc ion binding"/>
    <property type="evidence" value="ECO:0007669"/>
    <property type="project" value="InterPro"/>
</dbReference>
<keyword evidence="5 8" id="KW-0862">Zinc</keyword>
<evidence type="ECO:0000256" key="2">
    <source>
        <dbReference type="ARBA" id="ARBA00022723"/>
    </source>
</evidence>
<dbReference type="GO" id="GO:0031012">
    <property type="term" value="C:extracellular matrix"/>
    <property type="evidence" value="ECO:0007669"/>
    <property type="project" value="InterPro"/>
</dbReference>
<feature type="binding site" evidence="8">
    <location>
        <position position="158"/>
    </location>
    <ligand>
        <name>Zn(2+)</name>
        <dbReference type="ChEBI" id="CHEBI:29105"/>
        <label>2</label>
        <note>catalytic</note>
    </ligand>
</feature>
<evidence type="ECO:0000256" key="1">
    <source>
        <dbReference type="ARBA" id="ARBA00022670"/>
    </source>
</evidence>
<reference evidence="10" key="1">
    <citation type="submission" date="2019-11" db="EMBL/GenBank/DDBJ databases">
        <authorList>
            <person name="Liu Y."/>
            <person name="Hou J."/>
            <person name="Li T.-Q."/>
            <person name="Guan C.-H."/>
            <person name="Wu X."/>
            <person name="Wu H.-Z."/>
            <person name="Ling F."/>
            <person name="Zhang R."/>
            <person name="Shi X.-G."/>
            <person name="Ren J.-P."/>
            <person name="Chen E.-F."/>
            <person name="Sun J.-M."/>
        </authorList>
    </citation>
    <scope>NUCLEOTIDE SEQUENCE</scope>
    <source>
        <strain evidence="10">Adult_tree_wgs_1</strain>
        <tissue evidence="10">Leaves</tissue>
    </source>
</reference>
<evidence type="ECO:0000256" key="6">
    <source>
        <dbReference type="ARBA" id="ARBA00023049"/>
    </source>
</evidence>
<keyword evidence="4" id="KW-0378">Hydrolase</keyword>
<dbReference type="InterPro" id="IPR025558">
    <property type="entry name" value="DUF4283"/>
</dbReference>
<dbReference type="InterPro" id="IPR021190">
    <property type="entry name" value="Pept_M10A"/>
</dbReference>
<sequence length="359" mass="39068">MTTPRCGVPDIVNGTNWMRAGQKKANHAHNIVHTVSHFSFFPGNLKWPPTKYQLTYAFPPGTNSDAMSAVAKAFSTWASKTQFTFSESPNHESAYLKIGFYRGDHGDGAPFNGPNGVLAHAFAPTDGRFHYNKYYSFSVNPVGGSFHTETVALHKIGHLLGLGHSEVQEAIMFLSIAAGTTKGLNADDIQGIKTLYDLEAELQCDDEGIWNANVSREFKGFAWSMVDVSVEVVEIVGYFVDKKLPFTAISSVGQNLCGKSGLLKMLSNEDDFFFFQFDNAGRYRQVVEAGPCHFGGKLMVVKPHVAPIAGEVQAPFVWNEGVGVAALGSPVSVLAVTNGAIERIPTVVDIMKKNVDEKV</sequence>
<keyword evidence="8" id="KW-0106">Calcium</keyword>
<keyword evidence="1" id="KW-0645">Protease</keyword>
<comment type="cofactor">
    <cofactor evidence="8">
        <name>Zn(2+)</name>
        <dbReference type="ChEBI" id="CHEBI:29105"/>
    </cofactor>
    <text evidence="8">Binds 2 Zn(2+) ions per subunit.</text>
</comment>
<dbReference type="InterPro" id="IPR006026">
    <property type="entry name" value="Peptidase_Metallo"/>
</dbReference>
<dbReference type="Proteomes" id="UP000626092">
    <property type="component" value="Unassembled WGS sequence"/>
</dbReference>
<feature type="binding site" evidence="8">
    <location>
        <position position="172"/>
    </location>
    <ligand>
        <name>Zn(2+)</name>
        <dbReference type="ChEBI" id="CHEBI:29105"/>
        <label>2</label>
        <note>catalytic</note>
    </ligand>
</feature>
<dbReference type="SUPFAM" id="SSF55486">
    <property type="entry name" value="Metalloproteases ('zincins'), catalytic domain"/>
    <property type="match status" value="1"/>
</dbReference>
<dbReference type="InterPro" id="IPR021158">
    <property type="entry name" value="Pept_M10A_Zn_BS"/>
</dbReference>
<dbReference type="InterPro" id="IPR001818">
    <property type="entry name" value="Pept_M10_metallopeptidase"/>
</dbReference>
<dbReference type="GO" id="GO:0006508">
    <property type="term" value="P:proteolysis"/>
    <property type="evidence" value="ECO:0007669"/>
    <property type="project" value="UniProtKB-KW"/>
</dbReference>
<dbReference type="PANTHER" id="PTHR10201:SF213">
    <property type="entry name" value="METALLOENDOPROTEINASE 2-MMP-LIKE"/>
    <property type="match status" value="1"/>
</dbReference>
<dbReference type="EMBL" id="WJXA01000008">
    <property type="protein sequence ID" value="KAF7134757.1"/>
    <property type="molecule type" value="Genomic_DNA"/>
</dbReference>
<feature type="binding site" evidence="8">
    <location>
        <position position="154"/>
    </location>
    <ligand>
        <name>Zn(2+)</name>
        <dbReference type="ChEBI" id="CHEBI:29105"/>
        <label>2</label>
        <note>catalytic</note>
    </ligand>
</feature>
<feature type="binding site" evidence="8">
    <location>
        <position position="164"/>
    </location>
    <ligand>
        <name>Zn(2+)</name>
        <dbReference type="ChEBI" id="CHEBI:29105"/>
        <label>2</label>
        <note>catalytic</note>
    </ligand>
</feature>
<comment type="cofactor">
    <cofactor evidence="8">
        <name>Ca(2+)</name>
        <dbReference type="ChEBI" id="CHEBI:29108"/>
    </cofactor>
    <text evidence="8">Can bind about 5 Ca(2+) ions per subunit.</text>
</comment>
<feature type="binding site" evidence="8">
    <location>
        <position position="107"/>
    </location>
    <ligand>
        <name>Zn(2+)</name>
        <dbReference type="ChEBI" id="CHEBI:29105"/>
        <label>1</label>
    </ligand>
</feature>
<evidence type="ECO:0000256" key="7">
    <source>
        <dbReference type="ARBA" id="ARBA00023145"/>
    </source>
</evidence>
<proteinExistence type="predicted"/>
<dbReference type="OrthoDB" id="406838at2759"/>